<keyword evidence="1" id="KW-0539">Nucleus</keyword>
<keyword evidence="1" id="KW-0233">DNA recombination</keyword>
<name>A0A3S3P2T8_9ACAR</name>
<dbReference type="GO" id="GO:0000724">
    <property type="term" value="P:double-strand break repair via homologous recombination"/>
    <property type="evidence" value="ECO:0007669"/>
    <property type="project" value="TreeGrafter"/>
</dbReference>
<dbReference type="AlphaFoldDB" id="A0A3S3P2T8"/>
<dbReference type="EC" id="2.3.2.27" evidence="1"/>
<dbReference type="GO" id="GO:0005634">
    <property type="term" value="C:nucleus"/>
    <property type="evidence" value="ECO:0007669"/>
    <property type="project" value="UniProtKB-SubCell"/>
</dbReference>
<dbReference type="PANTHER" id="PTHR20973:SF0">
    <property type="entry name" value="NON-STRUCTURAL MAINTENANCE OF CHROMOSOMES ELEMENT 1 HOMOLOG"/>
    <property type="match status" value="1"/>
</dbReference>
<reference evidence="3 4" key="1">
    <citation type="journal article" date="2018" name="Gigascience">
        <title>Genomes of trombidid mites reveal novel predicted allergens and laterally-transferred genes associated with secondary metabolism.</title>
        <authorList>
            <person name="Dong X."/>
            <person name="Chaisiri K."/>
            <person name="Xia D."/>
            <person name="Armstrong S.D."/>
            <person name="Fang Y."/>
            <person name="Donnelly M.J."/>
            <person name="Kadowaki T."/>
            <person name="McGarry J.W."/>
            <person name="Darby A.C."/>
            <person name="Makepeace B.L."/>
        </authorList>
    </citation>
    <scope>NUCLEOTIDE SEQUENCE [LARGE SCALE GENOMIC DNA]</scope>
    <source>
        <strain evidence="3">UoL-WK</strain>
    </source>
</reference>
<keyword evidence="4" id="KW-1185">Reference proteome</keyword>
<feature type="non-terminal residue" evidence="3">
    <location>
        <position position="394"/>
    </location>
</feature>
<keyword evidence="1" id="KW-0227">DNA damage</keyword>
<feature type="compositionally biased region" description="Low complexity" evidence="2">
    <location>
        <begin position="384"/>
        <end position="394"/>
    </location>
</feature>
<proteinExistence type="inferred from homology"/>
<comment type="similarity">
    <text evidence="1">Belongs to the NSE1 family.</text>
</comment>
<evidence type="ECO:0000256" key="1">
    <source>
        <dbReference type="RuleBase" id="RU368018"/>
    </source>
</evidence>
<keyword evidence="1" id="KW-0808">Transferase</keyword>
<dbReference type="EMBL" id="NCKU01005996">
    <property type="protein sequence ID" value="RWS03941.1"/>
    <property type="molecule type" value="Genomic_DNA"/>
</dbReference>
<dbReference type="InterPro" id="IPR011513">
    <property type="entry name" value="Nse1"/>
</dbReference>
<dbReference type="STRING" id="1965070.A0A3S3P2T8"/>
<dbReference type="InterPro" id="IPR036388">
    <property type="entry name" value="WH-like_DNA-bd_sf"/>
</dbReference>
<dbReference type="GO" id="GO:0061630">
    <property type="term" value="F:ubiquitin protein ligase activity"/>
    <property type="evidence" value="ECO:0007669"/>
    <property type="project" value="UniProtKB-EC"/>
</dbReference>
<comment type="catalytic activity">
    <reaction evidence="1">
        <text>S-ubiquitinyl-[E2 ubiquitin-conjugating enzyme]-L-cysteine + [acceptor protein]-L-lysine = [E2 ubiquitin-conjugating enzyme]-L-cysteine + N(6)-ubiquitinyl-[acceptor protein]-L-lysine.</text>
        <dbReference type="EC" id="2.3.2.27"/>
    </reaction>
</comment>
<keyword evidence="1" id="KW-0479">Metal-binding</keyword>
<comment type="caution">
    <text evidence="3">The sequence shown here is derived from an EMBL/GenBank/DDBJ whole genome shotgun (WGS) entry which is preliminary data.</text>
</comment>
<dbReference type="Gene3D" id="3.30.40.10">
    <property type="entry name" value="Zinc/RING finger domain, C3HC4 (zinc finger)"/>
    <property type="match status" value="1"/>
</dbReference>
<dbReference type="Pfam" id="PF07574">
    <property type="entry name" value="SMC_Nse1"/>
    <property type="match status" value="1"/>
</dbReference>
<dbReference type="Gene3D" id="1.10.10.10">
    <property type="entry name" value="Winged helix-like DNA-binding domain superfamily/Winged helix DNA-binding domain"/>
    <property type="match status" value="1"/>
</dbReference>
<dbReference type="GO" id="GO:0008270">
    <property type="term" value="F:zinc ion binding"/>
    <property type="evidence" value="ECO:0007669"/>
    <property type="project" value="UniProtKB-KW"/>
</dbReference>
<feature type="region of interest" description="Disordered" evidence="2">
    <location>
        <begin position="374"/>
        <end position="394"/>
    </location>
</feature>
<keyword evidence="1" id="KW-0234">DNA repair</keyword>
<comment type="subunit">
    <text evidence="1">Component of the Smc5-Smc6 complex.</text>
</comment>
<keyword evidence="1" id="KW-0833">Ubl conjugation pathway</keyword>
<keyword evidence="1" id="KW-0862">Zinc</keyword>
<dbReference type="GO" id="GO:0003810">
    <property type="term" value="F:protein-glutamine gamma-glutamyltransferase activity"/>
    <property type="evidence" value="ECO:0007669"/>
    <property type="project" value="InterPro"/>
</dbReference>
<evidence type="ECO:0000313" key="3">
    <source>
        <dbReference type="EMBL" id="RWS03941.1"/>
    </source>
</evidence>
<dbReference type="OrthoDB" id="185455at2759"/>
<keyword evidence="1" id="KW-0863">Zinc-finger</keyword>
<protein>
    <recommendedName>
        <fullName evidence="1">Non-structural maintenance of chromosomes element 1 homolog</fullName>
        <ecNumber evidence="1">2.3.2.27</ecNumber>
    </recommendedName>
</protein>
<evidence type="ECO:0000313" key="4">
    <source>
        <dbReference type="Proteomes" id="UP000285301"/>
    </source>
</evidence>
<comment type="subcellular location">
    <subcellularLocation>
        <location evidence="1">Nucleus</location>
    </subcellularLocation>
</comment>
<dbReference type="InterPro" id="IPR036238">
    <property type="entry name" value="Transglutaminase_C_sf"/>
</dbReference>
<dbReference type="Gene3D" id="2.60.40.10">
    <property type="entry name" value="Immunoglobulins"/>
    <property type="match status" value="1"/>
</dbReference>
<sequence length="394" mass="45664">MRNNLEERLKYNIDLLAHSIYNNGQEYRDLYHCRQIIEIEPSAEIWTKFELQPEQYIGNLTTFATVEFQAIKVSLENPKMKLTWYLSEDGSALNINATFKNPLNKTLTNCKLKISGKRLNTRVFPIKNFAPFQSSSMNISIPTKEMSKRETIILKLITHDMDPITEVIRNFRDASNAESDVDAIVCEVNNALKPYRMQIAKGVDEHTAVEYYAFVNLVDTEITRLSSLYKKEQYEYFKKIVSTLFESDYSLLSRNAAVNLCHSLEENNIKMKVTDADSLLDKWIDEKYFALTEDRKQIYFGVRSILEMQPYFKQHFPSNITECNLCKVSCIRGVHCPKCETKFHFHCASRCFQDNRKCAQCGHIWTQDLSSITNGDDSIEESSRSSNENSTTKK</sequence>
<evidence type="ECO:0000256" key="2">
    <source>
        <dbReference type="SAM" id="MobiDB-lite"/>
    </source>
</evidence>
<dbReference type="InterPro" id="IPR013783">
    <property type="entry name" value="Ig-like_fold"/>
</dbReference>
<dbReference type="GO" id="GO:0030915">
    <property type="term" value="C:Smc5-Smc6 complex"/>
    <property type="evidence" value="ECO:0007669"/>
    <property type="project" value="UniProtKB-UniRule"/>
</dbReference>
<dbReference type="Proteomes" id="UP000285301">
    <property type="component" value="Unassembled WGS sequence"/>
</dbReference>
<dbReference type="PANTHER" id="PTHR20973">
    <property type="entry name" value="NON-SMC ELEMENT 1-RELATED"/>
    <property type="match status" value="1"/>
</dbReference>
<dbReference type="SUPFAM" id="SSF49309">
    <property type="entry name" value="Transglutaminase, two C-terminal domains"/>
    <property type="match status" value="1"/>
</dbReference>
<accession>A0A3S3P2T8</accession>
<gene>
    <name evidence="3" type="ORF">B4U79_15715</name>
</gene>
<organism evidence="3 4">
    <name type="scientific">Dinothrombium tinctorium</name>
    <dbReference type="NCBI Taxonomy" id="1965070"/>
    <lineage>
        <taxon>Eukaryota</taxon>
        <taxon>Metazoa</taxon>
        <taxon>Ecdysozoa</taxon>
        <taxon>Arthropoda</taxon>
        <taxon>Chelicerata</taxon>
        <taxon>Arachnida</taxon>
        <taxon>Acari</taxon>
        <taxon>Acariformes</taxon>
        <taxon>Trombidiformes</taxon>
        <taxon>Prostigmata</taxon>
        <taxon>Anystina</taxon>
        <taxon>Parasitengona</taxon>
        <taxon>Trombidioidea</taxon>
        <taxon>Trombidiidae</taxon>
        <taxon>Dinothrombium</taxon>
    </lineage>
</organism>
<dbReference type="InterPro" id="IPR013083">
    <property type="entry name" value="Znf_RING/FYVE/PHD"/>
</dbReference>